<dbReference type="GO" id="GO:0016616">
    <property type="term" value="F:oxidoreductase activity, acting on the CH-OH group of donors, NAD or NADP as acceptor"/>
    <property type="evidence" value="ECO:0007669"/>
    <property type="project" value="UniProtKB-ARBA"/>
</dbReference>
<evidence type="ECO:0000259" key="6">
    <source>
        <dbReference type="SMART" id="SM00829"/>
    </source>
</evidence>
<dbReference type="InterPro" id="IPR020843">
    <property type="entry name" value="ER"/>
</dbReference>
<evidence type="ECO:0000313" key="7">
    <source>
        <dbReference type="EMBL" id="RBP16071.1"/>
    </source>
</evidence>
<dbReference type="InterPro" id="IPR013149">
    <property type="entry name" value="ADH-like_C"/>
</dbReference>
<evidence type="ECO:0000313" key="8">
    <source>
        <dbReference type="Proteomes" id="UP000253529"/>
    </source>
</evidence>
<evidence type="ECO:0000256" key="2">
    <source>
        <dbReference type="ARBA" id="ARBA00022723"/>
    </source>
</evidence>
<evidence type="ECO:0000256" key="1">
    <source>
        <dbReference type="ARBA" id="ARBA00001947"/>
    </source>
</evidence>
<dbReference type="SUPFAM" id="SSF51735">
    <property type="entry name" value="NAD(P)-binding Rossmann-fold domains"/>
    <property type="match status" value="1"/>
</dbReference>
<protein>
    <submittedName>
        <fullName evidence="7">2-desacetyl-2-hydroxyethyl bacteriochlorophyllide A dehydrogenase</fullName>
    </submittedName>
</protein>
<dbReference type="RefSeq" id="WP_113888407.1">
    <property type="nucleotide sequence ID" value="NZ_QNRK01000006.1"/>
</dbReference>
<dbReference type="InterPro" id="IPR036291">
    <property type="entry name" value="NAD(P)-bd_dom_sf"/>
</dbReference>
<dbReference type="AlphaFoldDB" id="A0A366FND4"/>
<dbReference type="SMART" id="SM00829">
    <property type="entry name" value="PKS_ER"/>
    <property type="match status" value="1"/>
</dbReference>
<sequence length="347" mass="36050">MKAIVFDGPGRIALRDSPEPTLVDATDALVRVTLAGICGTDLHVVAGHFHGVEPGAVVGHEFVGDVVAVGAGVRNIKVGDHVVASDFSACGRCRSCDRGDHWECPERAFFGAGASFGPPLSGAQAELVRAPFADTTLSKVPAGVSDEAAILVSDNLATGWAAIERGRLEAGETVAIIGGGAVGQLTSLAAQAAGAAAVVVVEPSELRRDFARANGALAADPMGARDLLGKLTDGEGADVVVEAVGASATLSSAFDLVRKRGRVVSVGAHAAEEWPLPLARCFANEITLTFAIGDSIRLRPRLFALIRSGVLDPTVVVQERLTMDQVLVGYRKLSERQILKAVIDPRR</sequence>
<dbReference type="EMBL" id="QNRK01000006">
    <property type="protein sequence ID" value="RBP16071.1"/>
    <property type="molecule type" value="Genomic_DNA"/>
</dbReference>
<dbReference type="PANTHER" id="PTHR42813:SF2">
    <property type="entry name" value="DEHYDROGENASE, ZINC-CONTAINING, PUTATIVE (AFU_ORTHOLOGUE AFUA_2G02810)-RELATED"/>
    <property type="match status" value="1"/>
</dbReference>
<dbReference type="Gene3D" id="3.90.180.10">
    <property type="entry name" value="Medium-chain alcohol dehydrogenases, catalytic domain"/>
    <property type="match status" value="1"/>
</dbReference>
<dbReference type="InterPro" id="IPR002328">
    <property type="entry name" value="ADH_Zn_CS"/>
</dbReference>
<dbReference type="InterPro" id="IPR013154">
    <property type="entry name" value="ADH-like_N"/>
</dbReference>
<keyword evidence="3 5" id="KW-0862">Zinc</keyword>
<proteinExistence type="inferred from homology"/>
<evidence type="ECO:0000256" key="4">
    <source>
        <dbReference type="ARBA" id="ARBA00023002"/>
    </source>
</evidence>
<dbReference type="Proteomes" id="UP000253529">
    <property type="component" value="Unassembled WGS sequence"/>
</dbReference>
<reference evidence="7 8" key="1">
    <citation type="submission" date="2018-06" db="EMBL/GenBank/DDBJ databases">
        <title>Genomic Encyclopedia of Type Strains, Phase IV (KMG-IV): sequencing the most valuable type-strain genomes for metagenomic binning, comparative biology and taxonomic classification.</title>
        <authorList>
            <person name="Goeker M."/>
        </authorList>
    </citation>
    <scope>NUCLEOTIDE SEQUENCE [LARGE SCALE GENOMIC DNA]</scope>
    <source>
        <strain evidence="7 8">DSM 24875</strain>
    </source>
</reference>
<name>A0A366FND4_9HYPH</name>
<evidence type="ECO:0000256" key="5">
    <source>
        <dbReference type="RuleBase" id="RU361277"/>
    </source>
</evidence>
<dbReference type="PROSITE" id="PS00059">
    <property type="entry name" value="ADH_ZINC"/>
    <property type="match status" value="1"/>
</dbReference>
<dbReference type="Gene3D" id="3.40.50.720">
    <property type="entry name" value="NAD(P)-binding Rossmann-like Domain"/>
    <property type="match status" value="1"/>
</dbReference>
<dbReference type="OrthoDB" id="9773078at2"/>
<dbReference type="Pfam" id="PF00107">
    <property type="entry name" value="ADH_zinc_N"/>
    <property type="match status" value="1"/>
</dbReference>
<dbReference type="Pfam" id="PF08240">
    <property type="entry name" value="ADH_N"/>
    <property type="match status" value="1"/>
</dbReference>
<accession>A0A366FND4</accession>
<feature type="domain" description="Enoyl reductase (ER)" evidence="6">
    <location>
        <begin position="10"/>
        <end position="343"/>
    </location>
</feature>
<dbReference type="InterPro" id="IPR011032">
    <property type="entry name" value="GroES-like_sf"/>
</dbReference>
<comment type="cofactor">
    <cofactor evidence="1 5">
        <name>Zn(2+)</name>
        <dbReference type="ChEBI" id="CHEBI:29105"/>
    </cofactor>
</comment>
<dbReference type="SUPFAM" id="SSF50129">
    <property type="entry name" value="GroES-like"/>
    <property type="match status" value="1"/>
</dbReference>
<organism evidence="7 8">
    <name type="scientific">Roseiarcus fermentans</name>
    <dbReference type="NCBI Taxonomy" id="1473586"/>
    <lineage>
        <taxon>Bacteria</taxon>
        <taxon>Pseudomonadati</taxon>
        <taxon>Pseudomonadota</taxon>
        <taxon>Alphaproteobacteria</taxon>
        <taxon>Hyphomicrobiales</taxon>
        <taxon>Roseiarcaceae</taxon>
        <taxon>Roseiarcus</taxon>
    </lineage>
</organism>
<dbReference type="PANTHER" id="PTHR42813">
    <property type="entry name" value="ZINC-TYPE ALCOHOL DEHYDROGENASE-LIKE"/>
    <property type="match status" value="1"/>
</dbReference>
<keyword evidence="4" id="KW-0560">Oxidoreductase</keyword>
<comment type="caution">
    <text evidence="7">The sequence shown here is derived from an EMBL/GenBank/DDBJ whole genome shotgun (WGS) entry which is preliminary data.</text>
</comment>
<evidence type="ECO:0000256" key="3">
    <source>
        <dbReference type="ARBA" id="ARBA00022833"/>
    </source>
</evidence>
<gene>
    <name evidence="7" type="ORF">DFR50_10632</name>
</gene>
<dbReference type="GO" id="GO:0008270">
    <property type="term" value="F:zinc ion binding"/>
    <property type="evidence" value="ECO:0007669"/>
    <property type="project" value="InterPro"/>
</dbReference>
<keyword evidence="8" id="KW-1185">Reference proteome</keyword>
<comment type="similarity">
    <text evidence="5">Belongs to the zinc-containing alcohol dehydrogenase family.</text>
</comment>
<keyword evidence="2 5" id="KW-0479">Metal-binding</keyword>